<evidence type="ECO:0000259" key="6">
    <source>
        <dbReference type="Pfam" id="PF07282"/>
    </source>
</evidence>
<evidence type="ECO:0000256" key="1">
    <source>
        <dbReference type="ARBA" id="ARBA00008761"/>
    </source>
</evidence>
<comment type="caution">
    <text evidence="7">The sequence shown here is derived from an EMBL/GenBank/DDBJ whole genome shotgun (WGS) entry which is preliminary data.</text>
</comment>
<dbReference type="AlphaFoldDB" id="A0AA44Q6D0"/>
<dbReference type="InterPro" id="IPR001959">
    <property type="entry name" value="Transposase"/>
</dbReference>
<dbReference type="Pfam" id="PF01385">
    <property type="entry name" value="OrfB_IS605"/>
    <property type="match status" value="1"/>
</dbReference>
<evidence type="ECO:0000256" key="2">
    <source>
        <dbReference type="ARBA" id="ARBA00022578"/>
    </source>
</evidence>
<evidence type="ECO:0000256" key="3">
    <source>
        <dbReference type="ARBA" id="ARBA00023125"/>
    </source>
</evidence>
<reference evidence="7 8" key="1">
    <citation type="submission" date="2017-09" db="EMBL/GenBank/DDBJ databases">
        <title>Large-scale bioinformatics analysis of Bacillus genomes uncovers conserved roles of natural products in bacterial physiology.</title>
        <authorList>
            <consortium name="Agbiome Team Llc"/>
            <person name="Bleich R.M."/>
            <person name="Grubbs K.J."/>
            <person name="Santa Maria K.C."/>
            <person name="Allen S.E."/>
            <person name="Farag S."/>
            <person name="Shank E.A."/>
            <person name="Bowers A."/>
        </authorList>
    </citation>
    <scope>NUCLEOTIDE SEQUENCE [LARGE SCALE GENOMIC DNA]</scope>
    <source>
        <strain evidence="7 8">AFS067272</strain>
    </source>
</reference>
<dbReference type="NCBIfam" id="TIGR01766">
    <property type="entry name" value="IS200/IS605 family accessory protein TnpB-like domain"/>
    <property type="match status" value="1"/>
</dbReference>
<dbReference type="NCBIfam" id="NF040570">
    <property type="entry name" value="guided_TnpB"/>
    <property type="match status" value="1"/>
</dbReference>
<protein>
    <submittedName>
        <fullName evidence="7">Transposase</fullName>
    </submittedName>
</protein>
<dbReference type="EMBL" id="NVBO01000306">
    <property type="protein sequence ID" value="PFR89987.1"/>
    <property type="molecule type" value="Genomic_DNA"/>
</dbReference>
<evidence type="ECO:0000313" key="8">
    <source>
        <dbReference type="Proteomes" id="UP000226357"/>
    </source>
</evidence>
<name>A0AA44Q6D0_BACCE</name>
<dbReference type="GO" id="GO:0003677">
    <property type="term" value="F:DNA binding"/>
    <property type="evidence" value="ECO:0007669"/>
    <property type="project" value="UniProtKB-KW"/>
</dbReference>
<feature type="domain" description="Cas12f1-like TNB" evidence="6">
    <location>
        <begin position="385"/>
        <end position="462"/>
    </location>
</feature>
<sequence length="492" mass="57171">MKKTEKDKNPNTYRTFQIHISPTHPMFSYCKEMCQFAKNMYNTTNFYIRQIYTSLKSEKPLQPLQQEVMDQLRMHLPLVNENQYKAYEKKLLMESKKPAEEQKEVKLNLMEMPKEEKSFPSYNLLDALFKSMKQADYKSLPAQSSQGVMKAVYQGWSSFFASIEEYAINPSKFSGRPKIPKYNKTMVKEVYFTNQDCKIQNGMYLKFPKTKQRLCIGKVAEFDGKLQQVRVIPSYNQFTVEMVFKQNNIVEIPEKPKYERMMSIDLGVNNLATIVMNTGRRPVIVKGKTVKSINQYYNKKRAYLYGILRQGKEKREGLFTSKKLERLGRKRFLKIKDMFHKMSYNIVQLAVQEGIDTIIVGKNNGWKQELEMRKDAKQNFVQLPHNLFIQQITYKANTKGIHVVTVEESYTSKASFLDFDDIPTYGQTEIEPVFTGKRVKRGLYRSAEGTYLNADVNGAGNILRKVVPNAFEPFKSNGIEGAVSHPRVLSVR</sequence>
<accession>A0AA44Q6D0</accession>
<feature type="domain" description="Probable transposase IS891/IS1136/IS1341" evidence="5">
    <location>
        <begin position="252"/>
        <end position="364"/>
    </location>
</feature>
<dbReference type="GO" id="GO:0006310">
    <property type="term" value="P:DNA recombination"/>
    <property type="evidence" value="ECO:0007669"/>
    <property type="project" value="UniProtKB-KW"/>
</dbReference>
<organism evidence="7 8">
    <name type="scientific">Bacillus cereus</name>
    <dbReference type="NCBI Taxonomy" id="1396"/>
    <lineage>
        <taxon>Bacteria</taxon>
        <taxon>Bacillati</taxon>
        <taxon>Bacillota</taxon>
        <taxon>Bacilli</taxon>
        <taxon>Bacillales</taxon>
        <taxon>Bacillaceae</taxon>
        <taxon>Bacillus</taxon>
        <taxon>Bacillus cereus group</taxon>
    </lineage>
</organism>
<keyword evidence="2" id="KW-0815">Transposition</keyword>
<proteinExistence type="inferred from homology"/>
<keyword evidence="3" id="KW-0238">DNA-binding</keyword>
<dbReference type="GO" id="GO:0032196">
    <property type="term" value="P:transposition"/>
    <property type="evidence" value="ECO:0007669"/>
    <property type="project" value="UniProtKB-KW"/>
</dbReference>
<evidence type="ECO:0000259" key="5">
    <source>
        <dbReference type="Pfam" id="PF01385"/>
    </source>
</evidence>
<evidence type="ECO:0000256" key="4">
    <source>
        <dbReference type="ARBA" id="ARBA00023172"/>
    </source>
</evidence>
<gene>
    <name evidence="7" type="ORF">COK38_23755</name>
</gene>
<dbReference type="Proteomes" id="UP000226357">
    <property type="component" value="Unassembled WGS sequence"/>
</dbReference>
<dbReference type="InterPro" id="IPR010095">
    <property type="entry name" value="Cas12f1-like_TNB"/>
</dbReference>
<comment type="similarity">
    <text evidence="1">In the C-terminal section; belongs to the transposase 35 family.</text>
</comment>
<dbReference type="Pfam" id="PF07282">
    <property type="entry name" value="Cas12f1-like_TNB"/>
    <property type="match status" value="1"/>
</dbReference>
<keyword evidence="4" id="KW-0233">DNA recombination</keyword>
<evidence type="ECO:0000313" key="7">
    <source>
        <dbReference type="EMBL" id="PFR89987.1"/>
    </source>
</evidence>
<dbReference type="RefSeq" id="WP_098523693.1">
    <property type="nucleotide sequence ID" value="NZ_NUYJ01000136.1"/>
</dbReference>